<name>A0A2U2BYM0_9BACT</name>
<dbReference type="Proteomes" id="UP000245014">
    <property type="component" value="Unassembled WGS sequence"/>
</dbReference>
<gene>
    <name evidence="1" type="ORF">DF188_09090</name>
</gene>
<proteinExistence type="predicted"/>
<comment type="caution">
    <text evidence="1">The sequence shown here is derived from an EMBL/GenBank/DDBJ whole genome shotgun (WGS) entry which is preliminary data.</text>
</comment>
<evidence type="ECO:0000313" key="1">
    <source>
        <dbReference type="EMBL" id="PWE19800.1"/>
    </source>
</evidence>
<accession>A0A2U2BYM0</accession>
<dbReference type="AlphaFoldDB" id="A0A2U2BYM0"/>
<protein>
    <recommendedName>
        <fullName evidence="3">PhoP regulatory network protein YrbL</fullName>
    </recommendedName>
</protein>
<evidence type="ECO:0000313" key="2">
    <source>
        <dbReference type="Proteomes" id="UP000245014"/>
    </source>
</evidence>
<dbReference type="InterPro" id="IPR019647">
    <property type="entry name" value="PhoP_reg_network_YrbL"/>
</dbReference>
<organism evidence="1 2">
    <name type="scientific">Aliarcobacter skirrowii</name>
    <dbReference type="NCBI Taxonomy" id="28200"/>
    <lineage>
        <taxon>Bacteria</taxon>
        <taxon>Pseudomonadati</taxon>
        <taxon>Campylobacterota</taxon>
        <taxon>Epsilonproteobacteria</taxon>
        <taxon>Campylobacterales</taxon>
        <taxon>Arcobacteraceae</taxon>
        <taxon>Aliarcobacter</taxon>
    </lineage>
</organism>
<dbReference type="Pfam" id="PF10707">
    <property type="entry name" value="YrbL-PhoP_reg"/>
    <property type="match status" value="1"/>
</dbReference>
<dbReference type="RefSeq" id="WP_109066688.1">
    <property type="nucleotide sequence ID" value="NZ_QEYG01000109.1"/>
</dbReference>
<dbReference type="EMBL" id="QEYI01000010">
    <property type="protein sequence ID" value="PWE19800.1"/>
    <property type="molecule type" value="Genomic_DNA"/>
</dbReference>
<evidence type="ECO:0008006" key="3">
    <source>
        <dbReference type="Google" id="ProtNLM"/>
    </source>
</evidence>
<sequence>MSETLILTKDLIVAKGSGRVCYNHPKDFSKIIKIAYPQVFYKNQNQIENIYYNYLKKHNISTTHIVKCYGYINTNLGKGLIFDKVCDYTGDISLSFTQYLDKVKNGSRVSLKNEESLVKELEKYILENNILFVDISLKNVLLCEYEQGKYKLIIIDGLGGTVLPRFIIQLFIKPYQRYKIKKMCKVFVNKFYSRLKNR</sequence>
<reference evidence="1 2" key="1">
    <citation type="submission" date="2018-05" db="EMBL/GenBank/DDBJ databases">
        <title>Antimicrobial susceptibility testing and genomic analysis of Arcobacter skirrowii strains and one Arcobacter butzleri isolated from German poultry farms.</title>
        <authorList>
            <person name="Haenel I."/>
            <person name="Hotzel H."/>
            <person name="Tomaso H."/>
            <person name="Busch A."/>
        </authorList>
    </citation>
    <scope>NUCLEOTIDE SEQUENCE [LARGE SCALE GENOMIC DNA]</scope>
    <source>
        <strain evidence="2">v</strain>
    </source>
</reference>